<accession>A0A0M3K3Q8</accession>
<feature type="transmembrane region" description="Helical" evidence="6">
    <location>
        <begin position="86"/>
        <end position="108"/>
    </location>
</feature>
<feature type="transmembrane region" description="Helical" evidence="6">
    <location>
        <begin position="260"/>
        <end position="284"/>
    </location>
</feature>
<feature type="transmembrane region" description="Helical" evidence="6">
    <location>
        <begin position="481"/>
        <end position="500"/>
    </location>
</feature>
<keyword evidence="9" id="KW-1185">Reference proteome</keyword>
<feature type="transmembrane region" description="Helical" evidence="6">
    <location>
        <begin position="411"/>
        <end position="435"/>
    </location>
</feature>
<evidence type="ECO:0000256" key="6">
    <source>
        <dbReference type="SAM" id="Phobius"/>
    </source>
</evidence>
<gene>
    <name evidence="8" type="ORF">ASIM_LOCUS15006</name>
</gene>
<dbReference type="InterPro" id="IPR003663">
    <property type="entry name" value="Sugar/inositol_transpt"/>
</dbReference>
<feature type="transmembrane region" description="Helical" evidence="6">
    <location>
        <begin position="383"/>
        <end position="404"/>
    </location>
</feature>
<dbReference type="InterPro" id="IPR045263">
    <property type="entry name" value="GLUT"/>
</dbReference>
<evidence type="ECO:0000313" key="8">
    <source>
        <dbReference type="EMBL" id="VDK53933.1"/>
    </source>
</evidence>
<evidence type="ECO:0000256" key="2">
    <source>
        <dbReference type="ARBA" id="ARBA00022692"/>
    </source>
</evidence>
<feature type="transmembrane region" description="Helical" evidence="6">
    <location>
        <begin position="231"/>
        <end position="254"/>
    </location>
</feature>
<evidence type="ECO:0000256" key="3">
    <source>
        <dbReference type="ARBA" id="ARBA00022989"/>
    </source>
</evidence>
<feature type="transmembrane region" description="Helical" evidence="6">
    <location>
        <begin position="138"/>
        <end position="157"/>
    </location>
</feature>
<proteinExistence type="predicted"/>
<dbReference type="InterPro" id="IPR005828">
    <property type="entry name" value="MFS_sugar_transport-like"/>
</dbReference>
<evidence type="ECO:0000313" key="9">
    <source>
        <dbReference type="Proteomes" id="UP000267096"/>
    </source>
</evidence>
<dbReference type="InterPro" id="IPR005829">
    <property type="entry name" value="Sugar_transporter_CS"/>
</dbReference>
<dbReference type="AlphaFoldDB" id="A0A0M3K3Q8"/>
<protein>
    <submittedName>
        <fullName evidence="10">MFS domain-containing protein</fullName>
    </submittedName>
</protein>
<dbReference type="Pfam" id="PF00083">
    <property type="entry name" value="Sugar_tr"/>
    <property type="match status" value="1"/>
</dbReference>
<feature type="region of interest" description="Disordered" evidence="5">
    <location>
        <begin position="57"/>
        <end position="76"/>
    </location>
</feature>
<feature type="transmembrane region" description="Helical" evidence="6">
    <location>
        <begin position="441"/>
        <end position="469"/>
    </location>
</feature>
<dbReference type="PROSITE" id="PS00216">
    <property type="entry name" value="SUGAR_TRANSPORT_1"/>
    <property type="match status" value="1"/>
</dbReference>
<feature type="transmembrane region" description="Helical" evidence="6">
    <location>
        <begin position="169"/>
        <end position="187"/>
    </location>
</feature>
<reference evidence="10" key="1">
    <citation type="submission" date="2017-02" db="UniProtKB">
        <authorList>
            <consortium name="WormBaseParasite"/>
        </authorList>
    </citation>
    <scope>IDENTIFICATION</scope>
</reference>
<feature type="transmembrane region" description="Helical" evidence="6">
    <location>
        <begin position="199"/>
        <end position="219"/>
    </location>
</feature>
<comment type="subcellular location">
    <subcellularLocation>
        <location evidence="1">Membrane</location>
        <topology evidence="1">Multi-pass membrane protein</topology>
    </subcellularLocation>
</comment>
<dbReference type="GO" id="GO:0016020">
    <property type="term" value="C:membrane"/>
    <property type="evidence" value="ECO:0007669"/>
    <property type="project" value="UniProtKB-SubCell"/>
</dbReference>
<feature type="transmembrane region" description="Helical" evidence="6">
    <location>
        <begin position="344"/>
        <end position="377"/>
    </location>
</feature>
<dbReference type="SUPFAM" id="SSF103473">
    <property type="entry name" value="MFS general substrate transporter"/>
    <property type="match status" value="1"/>
</dbReference>
<reference evidence="8 9" key="2">
    <citation type="submission" date="2018-11" db="EMBL/GenBank/DDBJ databases">
        <authorList>
            <consortium name="Pathogen Informatics"/>
        </authorList>
    </citation>
    <scope>NUCLEOTIDE SEQUENCE [LARGE SCALE GENOMIC DNA]</scope>
</reference>
<feature type="transmembrane region" description="Helical" evidence="6">
    <location>
        <begin position="506"/>
        <end position="530"/>
    </location>
</feature>
<evidence type="ECO:0000259" key="7">
    <source>
        <dbReference type="PROSITE" id="PS50850"/>
    </source>
</evidence>
<dbReference type="Gene3D" id="1.20.1250.20">
    <property type="entry name" value="MFS general substrate transporter like domains"/>
    <property type="match status" value="1"/>
</dbReference>
<keyword evidence="2 6" id="KW-0812">Transmembrane</keyword>
<evidence type="ECO:0000313" key="10">
    <source>
        <dbReference type="WBParaSite" id="ASIM_0001559901-mRNA-1"/>
    </source>
</evidence>
<dbReference type="OrthoDB" id="4540492at2759"/>
<dbReference type="EMBL" id="UYRR01032051">
    <property type="protein sequence ID" value="VDK53933.1"/>
    <property type="molecule type" value="Genomic_DNA"/>
</dbReference>
<name>A0A0M3K3Q8_ANISI</name>
<evidence type="ECO:0000256" key="4">
    <source>
        <dbReference type="ARBA" id="ARBA00023136"/>
    </source>
</evidence>
<dbReference type="PANTHER" id="PTHR23503:SF106">
    <property type="entry name" value="MAJOR FACILITATOR SUPERFAMILY (MFS) PROFILE DOMAIN-CONTAINING PROTEIN"/>
    <property type="match status" value="1"/>
</dbReference>
<feature type="compositionally biased region" description="Polar residues" evidence="5">
    <location>
        <begin position="66"/>
        <end position="76"/>
    </location>
</feature>
<dbReference type="PANTHER" id="PTHR23503">
    <property type="entry name" value="SOLUTE CARRIER FAMILY 2"/>
    <property type="match status" value="1"/>
</dbReference>
<dbReference type="GO" id="GO:0015149">
    <property type="term" value="F:hexose transmembrane transporter activity"/>
    <property type="evidence" value="ECO:0007669"/>
    <property type="project" value="TreeGrafter"/>
</dbReference>
<dbReference type="PRINTS" id="PR00171">
    <property type="entry name" value="SUGRTRNSPORT"/>
</dbReference>
<sequence>MSTSTPKIPLSNANRKIHPLEICPSSSFDEPGLYERQQMTLSVDDVMRRLSQREEDIADIVDPRNKSSPNDHSMNNKSLQMPSLRLLLTGIAVVLGAGFHFGFQISIINPLAETLQTFLVQSLERRYAVQFTDIASTVLWSSVAGTLFIGAVIGAAIAPSTMAKIGSRWSFVLTSSVMLVALAIGALSKPIESAELFIVSRFTVGICVGMATTLQGVFLTEISPVYCRGFMGTLAGLSINIGFLLASAFGLPQLFGTPSGWPLCFFAEMIPSAVLLVVSLFALFESPLEYLRRGDDLKARKAIDAYYRRAQQHPDLLKELRIELSLNSNVNQWKSIFTDRATRCALYLSVLLNVTVSFSGIMAISFFGTLMLSAIGFSTRGAALANCLSTLSGTAGCIVGSLSIDKIGRRFLILVSLSSLLAINVGMMGLVWTFVHYRMQWLGYAFLVLFNIFLFVFSVGVGPMAWFISTELTDSQNRPRVQSLSTSSQYITCFICPILYSPLQKLVGPFSFMLFIIPLTFSTLYIYCFMPETQQRTISQIRALLSEGIRDFNHETQEKSLANDCAR</sequence>
<dbReference type="InterPro" id="IPR020846">
    <property type="entry name" value="MFS_dom"/>
</dbReference>
<evidence type="ECO:0000256" key="1">
    <source>
        <dbReference type="ARBA" id="ARBA00004141"/>
    </source>
</evidence>
<feature type="domain" description="Major facilitator superfamily (MFS) profile" evidence="7">
    <location>
        <begin position="90"/>
        <end position="534"/>
    </location>
</feature>
<keyword evidence="4 6" id="KW-0472">Membrane</keyword>
<evidence type="ECO:0000256" key="5">
    <source>
        <dbReference type="SAM" id="MobiDB-lite"/>
    </source>
</evidence>
<keyword evidence="3 6" id="KW-1133">Transmembrane helix</keyword>
<dbReference type="InterPro" id="IPR036259">
    <property type="entry name" value="MFS_trans_sf"/>
</dbReference>
<dbReference type="WBParaSite" id="ASIM_0001559901-mRNA-1">
    <property type="protein sequence ID" value="ASIM_0001559901-mRNA-1"/>
    <property type="gene ID" value="ASIM_0001559901"/>
</dbReference>
<dbReference type="Proteomes" id="UP000267096">
    <property type="component" value="Unassembled WGS sequence"/>
</dbReference>
<dbReference type="PROSITE" id="PS50850">
    <property type="entry name" value="MFS"/>
    <property type="match status" value="1"/>
</dbReference>
<organism evidence="10">
    <name type="scientific">Anisakis simplex</name>
    <name type="common">Herring worm</name>
    <dbReference type="NCBI Taxonomy" id="6269"/>
    <lineage>
        <taxon>Eukaryota</taxon>
        <taxon>Metazoa</taxon>
        <taxon>Ecdysozoa</taxon>
        <taxon>Nematoda</taxon>
        <taxon>Chromadorea</taxon>
        <taxon>Rhabditida</taxon>
        <taxon>Spirurina</taxon>
        <taxon>Ascaridomorpha</taxon>
        <taxon>Ascaridoidea</taxon>
        <taxon>Anisakidae</taxon>
        <taxon>Anisakis</taxon>
        <taxon>Anisakis simplex complex</taxon>
    </lineage>
</organism>